<feature type="transmembrane region" description="Helical" evidence="1">
    <location>
        <begin position="82"/>
        <end position="102"/>
    </location>
</feature>
<keyword evidence="1" id="KW-0472">Membrane</keyword>
<evidence type="ECO:0000313" key="3">
    <source>
        <dbReference type="Proteomes" id="UP000431913"/>
    </source>
</evidence>
<feature type="transmembrane region" description="Helical" evidence="1">
    <location>
        <begin position="51"/>
        <end position="76"/>
    </location>
</feature>
<evidence type="ECO:0000256" key="1">
    <source>
        <dbReference type="SAM" id="Phobius"/>
    </source>
</evidence>
<accession>A0A6I2U742</accession>
<gene>
    <name evidence="2" type="ORF">FYJ76_08385</name>
</gene>
<keyword evidence="1" id="KW-0812">Transmembrane</keyword>
<sequence>MFMEENKEIFTYTYSARQQEEVRRILQKYTPLQEDKMELLRRLDKSAQQPGTIAGIALGVCGTLMLGLGMCCTMVWTGVFALGVAVGCTGIAVLALAYPMFLHLTKRRRAQLAPQIEALSRELLGQSPACGRETER</sequence>
<reference evidence="2 3" key="1">
    <citation type="submission" date="2019-08" db="EMBL/GenBank/DDBJ databases">
        <title>In-depth cultivation of the pig gut microbiome towards novel bacterial diversity and tailored functional studies.</title>
        <authorList>
            <person name="Wylensek D."/>
            <person name="Hitch T.C.A."/>
            <person name="Clavel T."/>
        </authorList>
    </citation>
    <scope>NUCLEOTIDE SEQUENCE [LARGE SCALE GENOMIC DNA]</scope>
    <source>
        <strain evidence="2 3">WCA3-601-WT-6J</strain>
    </source>
</reference>
<dbReference type="EMBL" id="VUNJ01000007">
    <property type="protein sequence ID" value="MST91954.1"/>
    <property type="molecule type" value="Genomic_DNA"/>
</dbReference>
<protein>
    <submittedName>
        <fullName evidence="2">Uncharacterized protein</fullName>
    </submittedName>
</protein>
<name>A0A6I2U742_9FIRM</name>
<evidence type="ECO:0000313" key="2">
    <source>
        <dbReference type="EMBL" id="MST91954.1"/>
    </source>
</evidence>
<dbReference type="AlphaFoldDB" id="A0A6I2U742"/>
<proteinExistence type="predicted"/>
<dbReference type="Proteomes" id="UP000431913">
    <property type="component" value="Unassembled WGS sequence"/>
</dbReference>
<keyword evidence="1" id="KW-1133">Transmembrane helix</keyword>
<organism evidence="2 3">
    <name type="scientific">Ruthenibacterium lactatiformans</name>
    <dbReference type="NCBI Taxonomy" id="1550024"/>
    <lineage>
        <taxon>Bacteria</taxon>
        <taxon>Bacillati</taxon>
        <taxon>Bacillota</taxon>
        <taxon>Clostridia</taxon>
        <taxon>Eubacteriales</taxon>
        <taxon>Oscillospiraceae</taxon>
        <taxon>Ruthenibacterium</taxon>
    </lineage>
</organism>
<comment type="caution">
    <text evidence="2">The sequence shown here is derived from an EMBL/GenBank/DDBJ whole genome shotgun (WGS) entry which is preliminary data.</text>
</comment>